<comment type="caution">
    <text evidence="10">The sequence shown here is derived from an EMBL/GenBank/DDBJ whole genome shotgun (WGS) entry which is preliminary data.</text>
</comment>
<keyword evidence="5 8" id="KW-1133">Transmembrane helix</keyword>
<reference evidence="11" key="1">
    <citation type="journal article" date="2019" name="Int. J. Syst. Evol. Microbiol.">
        <title>The Global Catalogue of Microorganisms (GCM) 10K type strain sequencing project: providing services to taxonomists for standard genome sequencing and annotation.</title>
        <authorList>
            <consortium name="The Broad Institute Genomics Platform"/>
            <consortium name="The Broad Institute Genome Sequencing Center for Infectious Disease"/>
            <person name="Wu L."/>
            <person name="Ma J."/>
        </authorList>
    </citation>
    <scope>NUCLEOTIDE SEQUENCE [LARGE SCALE GENOMIC DNA]</scope>
    <source>
        <strain evidence="11">JCM 17250</strain>
    </source>
</reference>
<evidence type="ECO:0000313" key="11">
    <source>
        <dbReference type="Proteomes" id="UP001501734"/>
    </source>
</evidence>
<dbReference type="EMBL" id="BAABDL010000151">
    <property type="protein sequence ID" value="GAA4080460.1"/>
    <property type="molecule type" value="Genomic_DNA"/>
</dbReference>
<dbReference type="PANTHER" id="PTHR30386:SF28">
    <property type="entry name" value="EXPORTED PROTEIN"/>
    <property type="match status" value="1"/>
</dbReference>
<dbReference type="InterPro" id="IPR058982">
    <property type="entry name" value="Beta-barrel_AprE"/>
</dbReference>
<keyword evidence="4 8" id="KW-0812">Transmembrane</keyword>
<dbReference type="Pfam" id="PF26002">
    <property type="entry name" value="Beta-barrel_AprE"/>
    <property type="match status" value="1"/>
</dbReference>
<evidence type="ECO:0000259" key="9">
    <source>
        <dbReference type="Pfam" id="PF26002"/>
    </source>
</evidence>
<dbReference type="PROSITE" id="PS00543">
    <property type="entry name" value="HLYD_FAMILY"/>
    <property type="match status" value="1"/>
</dbReference>
<comment type="subcellular location">
    <subcellularLocation>
        <location evidence="1">Membrane</location>
        <topology evidence="1">Single-pass membrane protein</topology>
    </subcellularLocation>
</comment>
<protein>
    <recommendedName>
        <fullName evidence="9">AprE-like beta-barrel domain-containing protein</fullName>
    </recommendedName>
</protein>
<dbReference type="RefSeq" id="WP_344913994.1">
    <property type="nucleotide sequence ID" value="NZ_BAABDL010000151.1"/>
</dbReference>
<feature type="coiled-coil region" evidence="7">
    <location>
        <begin position="277"/>
        <end position="384"/>
    </location>
</feature>
<sequence length="526" mass="60645">MREITRNLDELSDSREVFESKTHPFISIFISVLVLLLISVLIWSFIGEIDEVAKASGVVRPNEKVSTIQSPLFGQVESIQFYEGQVVEKGETLFALRLDDIQTEIENDLLFLQTFKESIETQKNLFNETVEGERVYFHQVEQYFMQQKLLEDEQKMSRREIEELEKELTNSLQRLDITLKQTERNQQQQEAEYLIEKDVIESQIQNMEHELENEKKLKASIENNENLIPSSDEKRTLFFQTYQAMLEQLDALSGDQLMDTQQSATKTEVETYKNETLLTVHAQIDEYNSNLEQLNQNLTRLNNGNDSSNTDELLLQKESIKQQLETLQTNQADQTAYRENTVEKYQLDKLLEVTHLIKEKQREKDLLEENIQQLNQRLREGEITAPIRGKVNVIQDVANGDIVQQGERLLSILPIEESEFKMNIAVPNHEVGKINLGDSINYNFTAFPKQNYGQLTGTVTSISTDSTVQEDGNSYYLVEATLDQTAIEDREGNMKPIRSGMSAEASVVTETKKVIHFVLEKINLKD</sequence>
<proteinExistence type="inferred from homology"/>
<dbReference type="InterPro" id="IPR006144">
    <property type="entry name" value="Secretion_HlyD_CS"/>
</dbReference>
<organism evidence="10 11">
    <name type="scientific">Amphibacillus indicireducens</name>
    <dbReference type="NCBI Taxonomy" id="1076330"/>
    <lineage>
        <taxon>Bacteria</taxon>
        <taxon>Bacillati</taxon>
        <taxon>Bacillota</taxon>
        <taxon>Bacilli</taxon>
        <taxon>Bacillales</taxon>
        <taxon>Bacillaceae</taxon>
        <taxon>Amphibacillus</taxon>
    </lineage>
</organism>
<evidence type="ECO:0000256" key="5">
    <source>
        <dbReference type="ARBA" id="ARBA00022989"/>
    </source>
</evidence>
<evidence type="ECO:0000256" key="8">
    <source>
        <dbReference type="SAM" id="Phobius"/>
    </source>
</evidence>
<evidence type="ECO:0000256" key="3">
    <source>
        <dbReference type="ARBA" id="ARBA00022448"/>
    </source>
</evidence>
<keyword evidence="7" id="KW-0175">Coiled coil</keyword>
<dbReference type="PRINTS" id="PR01490">
    <property type="entry name" value="RTXTOXIND"/>
</dbReference>
<evidence type="ECO:0000256" key="1">
    <source>
        <dbReference type="ARBA" id="ARBA00004167"/>
    </source>
</evidence>
<evidence type="ECO:0000256" key="4">
    <source>
        <dbReference type="ARBA" id="ARBA00022692"/>
    </source>
</evidence>
<feature type="transmembrane region" description="Helical" evidence="8">
    <location>
        <begin position="25"/>
        <end position="46"/>
    </location>
</feature>
<dbReference type="PANTHER" id="PTHR30386">
    <property type="entry name" value="MEMBRANE FUSION SUBUNIT OF EMRAB-TOLC MULTIDRUG EFFLUX PUMP"/>
    <property type="match status" value="1"/>
</dbReference>
<dbReference type="Gene3D" id="2.40.30.170">
    <property type="match status" value="1"/>
</dbReference>
<evidence type="ECO:0000256" key="7">
    <source>
        <dbReference type="SAM" id="Coils"/>
    </source>
</evidence>
<evidence type="ECO:0000256" key="2">
    <source>
        <dbReference type="ARBA" id="ARBA00009477"/>
    </source>
</evidence>
<keyword evidence="6 8" id="KW-0472">Membrane</keyword>
<keyword evidence="11" id="KW-1185">Reference proteome</keyword>
<name>A0ABP7W4W2_9BACI</name>
<dbReference type="Proteomes" id="UP001501734">
    <property type="component" value="Unassembled WGS sequence"/>
</dbReference>
<evidence type="ECO:0000313" key="10">
    <source>
        <dbReference type="EMBL" id="GAA4080460.1"/>
    </source>
</evidence>
<dbReference type="InterPro" id="IPR050739">
    <property type="entry name" value="MFP"/>
</dbReference>
<feature type="domain" description="AprE-like beta-barrel" evidence="9">
    <location>
        <begin position="423"/>
        <end position="509"/>
    </location>
</feature>
<feature type="coiled-coil region" evidence="7">
    <location>
        <begin position="147"/>
        <end position="224"/>
    </location>
</feature>
<accession>A0ABP7W4W2</accession>
<evidence type="ECO:0000256" key="6">
    <source>
        <dbReference type="ARBA" id="ARBA00023136"/>
    </source>
</evidence>
<keyword evidence="3" id="KW-0813">Transport</keyword>
<gene>
    <name evidence="10" type="ORF">GCM10022410_25400</name>
</gene>
<comment type="similarity">
    <text evidence="2">Belongs to the membrane fusion protein (MFP) (TC 8.A.1) family.</text>
</comment>